<evidence type="ECO:0000313" key="1">
    <source>
        <dbReference type="EMBL" id="KIJ95120.1"/>
    </source>
</evidence>
<dbReference type="STRING" id="1095629.A0A0C9WT99"/>
<evidence type="ECO:0000313" key="2">
    <source>
        <dbReference type="Proteomes" id="UP000054477"/>
    </source>
</evidence>
<reference evidence="1 2" key="1">
    <citation type="submission" date="2014-04" db="EMBL/GenBank/DDBJ databases">
        <authorList>
            <consortium name="DOE Joint Genome Institute"/>
            <person name="Kuo A."/>
            <person name="Kohler A."/>
            <person name="Nagy L.G."/>
            <person name="Floudas D."/>
            <person name="Copeland A."/>
            <person name="Barry K.W."/>
            <person name="Cichocki N."/>
            <person name="Veneault-Fourrey C."/>
            <person name="LaButti K."/>
            <person name="Lindquist E.A."/>
            <person name="Lipzen A."/>
            <person name="Lundell T."/>
            <person name="Morin E."/>
            <person name="Murat C."/>
            <person name="Sun H."/>
            <person name="Tunlid A."/>
            <person name="Henrissat B."/>
            <person name="Grigoriev I.V."/>
            <person name="Hibbett D.S."/>
            <person name="Martin F."/>
            <person name="Nordberg H.P."/>
            <person name="Cantor M.N."/>
            <person name="Hua S.X."/>
        </authorList>
    </citation>
    <scope>NUCLEOTIDE SEQUENCE [LARGE SCALE GENOMIC DNA]</scope>
    <source>
        <strain evidence="1 2">LaAM-08-1</strain>
    </source>
</reference>
<keyword evidence="2" id="KW-1185">Reference proteome</keyword>
<proteinExistence type="predicted"/>
<accession>A0A0C9WT99</accession>
<dbReference type="Proteomes" id="UP000054477">
    <property type="component" value="Unassembled WGS sequence"/>
</dbReference>
<gene>
    <name evidence="1" type="ORF">K443DRAFT_11632</name>
</gene>
<dbReference type="OrthoDB" id="5372118at2759"/>
<dbReference type="EMBL" id="KN838767">
    <property type="protein sequence ID" value="KIJ95120.1"/>
    <property type="molecule type" value="Genomic_DNA"/>
</dbReference>
<name>A0A0C9WT99_9AGAR</name>
<dbReference type="AlphaFoldDB" id="A0A0C9WT99"/>
<reference evidence="2" key="2">
    <citation type="submission" date="2015-01" db="EMBL/GenBank/DDBJ databases">
        <title>Evolutionary Origins and Diversification of the Mycorrhizal Mutualists.</title>
        <authorList>
            <consortium name="DOE Joint Genome Institute"/>
            <consortium name="Mycorrhizal Genomics Consortium"/>
            <person name="Kohler A."/>
            <person name="Kuo A."/>
            <person name="Nagy L.G."/>
            <person name="Floudas D."/>
            <person name="Copeland A."/>
            <person name="Barry K.W."/>
            <person name="Cichocki N."/>
            <person name="Veneault-Fourrey C."/>
            <person name="LaButti K."/>
            <person name="Lindquist E.A."/>
            <person name="Lipzen A."/>
            <person name="Lundell T."/>
            <person name="Morin E."/>
            <person name="Murat C."/>
            <person name="Riley R."/>
            <person name="Ohm R."/>
            <person name="Sun H."/>
            <person name="Tunlid A."/>
            <person name="Henrissat B."/>
            <person name="Grigoriev I.V."/>
            <person name="Hibbett D.S."/>
            <person name="Martin F."/>
        </authorList>
    </citation>
    <scope>NUCLEOTIDE SEQUENCE [LARGE SCALE GENOMIC DNA]</scope>
    <source>
        <strain evidence="2">LaAM-08-1</strain>
    </source>
</reference>
<protein>
    <submittedName>
        <fullName evidence="1">Uncharacterized protein</fullName>
    </submittedName>
</protein>
<dbReference type="HOGENOM" id="CLU_059210_0_0_1"/>
<sequence>MITKVFTPEKYRRMGDIHVHLIPNQPRLDCGFCLIVHQRVYGCHPIFIFNKYSALNSTYLLPRLQFLAEVLHETVPVERVYSVFAPEIIATLLVDSWTNLRGMEHHAPDPYYYTAKISFCSRHTLSRRHATQDTAISMRPARMEDIEQVADLCFEFALTSDPFTLTRDGVFDEAADLIKQNLIWTLEGKSARGAFVGHDNSAAKVYGRVGFVGLGQDAEPVDEVDPWLELV</sequence>
<organism evidence="1 2">
    <name type="scientific">Laccaria amethystina LaAM-08-1</name>
    <dbReference type="NCBI Taxonomy" id="1095629"/>
    <lineage>
        <taxon>Eukaryota</taxon>
        <taxon>Fungi</taxon>
        <taxon>Dikarya</taxon>
        <taxon>Basidiomycota</taxon>
        <taxon>Agaricomycotina</taxon>
        <taxon>Agaricomycetes</taxon>
        <taxon>Agaricomycetidae</taxon>
        <taxon>Agaricales</taxon>
        <taxon>Agaricineae</taxon>
        <taxon>Hydnangiaceae</taxon>
        <taxon>Laccaria</taxon>
    </lineage>
</organism>